<keyword evidence="5 6" id="KW-0472">Membrane</keyword>
<feature type="transmembrane region" description="Helical" evidence="6">
    <location>
        <begin position="277"/>
        <end position="298"/>
    </location>
</feature>
<feature type="transmembrane region" description="Helical" evidence="6">
    <location>
        <begin position="359"/>
        <end position="383"/>
    </location>
</feature>
<feature type="transmembrane region" description="Helical" evidence="6">
    <location>
        <begin position="439"/>
        <end position="463"/>
    </location>
</feature>
<feature type="transmembrane region" description="Helical" evidence="6">
    <location>
        <begin position="139"/>
        <end position="157"/>
    </location>
</feature>
<evidence type="ECO:0000256" key="1">
    <source>
        <dbReference type="ARBA" id="ARBA00004141"/>
    </source>
</evidence>
<protein>
    <recommendedName>
        <fullName evidence="7">Amino acid transporter transmembrane domain-containing protein</fullName>
    </recommendedName>
</protein>
<sequence length="487" mass="51818">MQMSHSDAPSEKDMQVKGDHMVTDEELAPVVSRAPTQVSQVFSTDTVDGPDMRGVSWFGAACLLFKVQFGLGVLGLPKTFDALGFVPGMIILLLLCVVSTWTGLFIGKFRERHPDVHSAGDAAGVLLGRWGLELGGLGLWLYYTIGYGGTILTFSIGMNIITGHAICTLGWLGIGAAIAVIGGMFTRTFKLMQYMSYAACASIGIAVWIVAIAALAQDQPADAPAGETINKDIQAIKSAGFSVALSAISTQVFSLAGHAGFFSIHAEMRHQHEYRKAFLTCQAAVCANYIIIPCILYGKVGQYIASPALRSAGTLIAQIAYGIALPALVFSTFFQAHFSAKYAFVRCLRGTKHLQSNTAVHWITWLAMMGLVLVVGFIIATVVPFFGDLISLSGALLGSTFTLTLPGALMIYEKSKDYDGFKGYLAALRPGNGPLRRTIYCWAAALTFIGGLFVTVGGVYATIDSIIQSYANGTVGSAFSCADNSGN</sequence>
<dbReference type="GeneID" id="37025687"/>
<dbReference type="OrthoDB" id="40134at2759"/>
<dbReference type="STRING" id="1569628.A0A316UPK2"/>
<dbReference type="PANTHER" id="PTHR22950">
    <property type="entry name" value="AMINO ACID TRANSPORTER"/>
    <property type="match status" value="1"/>
</dbReference>
<feature type="transmembrane region" description="Helical" evidence="6">
    <location>
        <begin position="197"/>
        <end position="216"/>
    </location>
</feature>
<name>A0A316UPK2_9BASI</name>
<keyword evidence="4 6" id="KW-1133">Transmembrane helix</keyword>
<organism evidence="8 9">
    <name type="scientific">Jaminaea rosea</name>
    <dbReference type="NCBI Taxonomy" id="1569628"/>
    <lineage>
        <taxon>Eukaryota</taxon>
        <taxon>Fungi</taxon>
        <taxon>Dikarya</taxon>
        <taxon>Basidiomycota</taxon>
        <taxon>Ustilaginomycotina</taxon>
        <taxon>Exobasidiomycetes</taxon>
        <taxon>Microstromatales</taxon>
        <taxon>Microstromatales incertae sedis</taxon>
        <taxon>Jaminaea</taxon>
    </lineage>
</organism>
<evidence type="ECO:0000313" key="9">
    <source>
        <dbReference type="Proteomes" id="UP000245884"/>
    </source>
</evidence>
<feature type="transmembrane region" description="Helical" evidence="6">
    <location>
        <begin position="82"/>
        <end position="106"/>
    </location>
</feature>
<evidence type="ECO:0000256" key="4">
    <source>
        <dbReference type="ARBA" id="ARBA00022989"/>
    </source>
</evidence>
<evidence type="ECO:0000256" key="6">
    <source>
        <dbReference type="SAM" id="Phobius"/>
    </source>
</evidence>
<keyword evidence="9" id="KW-1185">Reference proteome</keyword>
<dbReference type="GO" id="GO:0016020">
    <property type="term" value="C:membrane"/>
    <property type="evidence" value="ECO:0007669"/>
    <property type="project" value="UniProtKB-SubCell"/>
</dbReference>
<dbReference type="RefSeq" id="XP_025361320.1">
    <property type="nucleotide sequence ID" value="XM_025503864.1"/>
</dbReference>
<feature type="transmembrane region" description="Helical" evidence="6">
    <location>
        <begin position="163"/>
        <end position="185"/>
    </location>
</feature>
<feature type="transmembrane region" description="Helical" evidence="6">
    <location>
        <begin position="318"/>
        <end position="338"/>
    </location>
</feature>
<comment type="subcellular location">
    <subcellularLocation>
        <location evidence="1">Membrane</location>
        <topology evidence="1">Multi-pass membrane protein</topology>
    </subcellularLocation>
</comment>
<feature type="transmembrane region" description="Helical" evidence="6">
    <location>
        <begin position="55"/>
        <end position="76"/>
    </location>
</feature>
<feature type="domain" description="Amino acid transporter transmembrane" evidence="7">
    <location>
        <begin position="54"/>
        <end position="417"/>
    </location>
</feature>
<evidence type="ECO:0000256" key="2">
    <source>
        <dbReference type="ARBA" id="ARBA00008066"/>
    </source>
</evidence>
<feature type="transmembrane region" description="Helical" evidence="6">
    <location>
        <begin position="389"/>
        <end position="412"/>
    </location>
</feature>
<evidence type="ECO:0000259" key="7">
    <source>
        <dbReference type="Pfam" id="PF01490"/>
    </source>
</evidence>
<proteinExistence type="inferred from homology"/>
<dbReference type="InterPro" id="IPR013057">
    <property type="entry name" value="AA_transpt_TM"/>
</dbReference>
<feature type="transmembrane region" description="Helical" evidence="6">
    <location>
        <begin position="236"/>
        <end position="256"/>
    </location>
</feature>
<dbReference type="GO" id="GO:0015179">
    <property type="term" value="F:L-amino acid transmembrane transporter activity"/>
    <property type="evidence" value="ECO:0007669"/>
    <property type="project" value="TreeGrafter"/>
</dbReference>
<reference evidence="8 9" key="1">
    <citation type="journal article" date="2018" name="Mol. Biol. Evol.">
        <title>Broad Genomic Sampling Reveals a Smut Pathogenic Ancestry of the Fungal Clade Ustilaginomycotina.</title>
        <authorList>
            <person name="Kijpornyongpan T."/>
            <person name="Mondo S.J."/>
            <person name="Barry K."/>
            <person name="Sandor L."/>
            <person name="Lee J."/>
            <person name="Lipzen A."/>
            <person name="Pangilinan J."/>
            <person name="LaButti K."/>
            <person name="Hainaut M."/>
            <person name="Henrissat B."/>
            <person name="Grigoriev I.V."/>
            <person name="Spatafora J.W."/>
            <person name="Aime M.C."/>
        </authorList>
    </citation>
    <scope>NUCLEOTIDE SEQUENCE [LARGE SCALE GENOMIC DNA]</scope>
    <source>
        <strain evidence="8 9">MCA 5214</strain>
    </source>
</reference>
<evidence type="ECO:0000313" key="8">
    <source>
        <dbReference type="EMBL" id="PWN26708.1"/>
    </source>
</evidence>
<keyword evidence="3 6" id="KW-0812">Transmembrane</keyword>
<dbReference type="Pfam" id="PF01490">
    <property type="entry name" value="Aa_trans"/>
    <property type="match status" value="1"/>
</dbReference>
<dbReference type="EMBL" id="KZ819670">
    <property type="protein sequence ID" value="PWN26708.1"/>
    <property type="molecule type" value="Genomic_DNA"/>
</dbReference>
<comment type="similarity">
    <text evidence="2">Belongs to the amino acid/polyamine transporter 2 family.</text>
</comment>
<gene>
    <name evidence="8" type="ORF">BDZ90DRAFT_190287</name>
</gene>
<evidence type="ECO:0000256" key="5">
    <source>
        <dbReference type="ARBA" id="ARBA00023136"/>
    </source>
</evidence>
<evidence type="ECO:0000256" key="3">
    <source>
        <dbReference type="ARBA" id="ARBA00022692"/>
    </source>
</evidence>
<dbReference type="Proteomes" id="UP000245884">
    <property type="component" value="Unassembled WGS sequence"/>
</dbReference>
<dbReference type="PANTHER" id="PTHR22950:SF461">
    <property type="entry name" value="AMINO ACID TRANSPORTER TRANSMEMBRANE DOMAIN-CONTAINING PROTEIN"/>
    <property type="match status" value="1"/>
</dbReference>
<accession>A0A316UPK2</accession>
<dbReference type="AlphaFoldDB" id="A0A316UPK2"/>